<name>A0ABZ2KGT9_9BACT</name>
<evidence type="ECO:0000256" key="1">
    <source>
        <dbReference type="SAM" id="Phobius"/>
    </source>
</evidence>
<feature type="transmembrane region" description="Helical" evidence="1">
    <location>
        <begin position="271"/>
        <end position="293"/>
    </location>
</feature>
<keyword evidence="3" id="KW-1185">Reference proteome</keyword>
<proteinExistence type="predicted"/>
<feature type="transmembrane region" description="Helical" evidence="1">
    <location>
        <begin position="168"/>
        <end position="185"/>
    </location>
</feature>
<dbReference type="RefSeq" id="WP_394846757.1">
    <property type="nucleotide sequence ID" value="NZ_CP089982.1"/>
</dbReference>
<keyword evidence="1" id="KW-0472">Membrane</keyword>
<gene>
    <name evidence="2" type="ORF">LZC95_04745</name>
</gene>
<dbReference type="Proteomes" id="UP001379533">
    <property type="component" value="Chromosome"/>
</dbReference>
<keyword evidence="1" id="KW-0812">Transmembrane</keyword>
<organism evidence="2 3">
    <name type="scientific">Pendulispora brunnea</name>
    <dbReference type="NCBI Taxonomy" id="2905690"/>
    <lineage>
        <taxon>Bacteria</taxon>
        <taxon>Pseudomonadati</taxon>
        <taxon>Myxococcota</taxon>
        <taxon>Myxococcia</taxon>
        <taxon>Myxococcales</taxon>
        <taxon>Sorangiineae</taxon>
        <taxon>Pendulisporaceae</taxon>
        <taxon>Pendulispora</taxon>
    </lineage>
</organism>
<protein>
    <recommendedName>
        <fullName evidence="4">DUF3592 domain-containing protein</fullName>
    </recommendedName>
</protein>
<evidence type="ECO:0000313" key="3">
    <source>
        <dbReference type="Proteomes" id="UP001379533"/>
    </source>
</evidence>
<sequence length="295" mass="32479">MDPFITIGPPASYRGELGQWYYAMLNEFLGRPAEVPHPARDANVERQERSLARWRLIFLALALALPAGCYGVFERQAKRLDALGDHGEPATATVTAVRQKGTVDYSYVVGGATYTWNVSQEDAPPVVGKTFPITYLPEDPALSRPGADRVRATREAASNRRFAWKLEAGIFGFLAFNAVLCDVRLRRLRKTRRTELTDPRAYRTRLILTGAMLAPFLVLIFAWHLSDSLRRGDSVWPVVLGTVGVFGILGGTGFYILREGLAQAGTRSTRLLKWVGPIAVGLAVLRALAGLIAPQ</sequence>
<feature type="transmembrane region" description="Helical" evidence="1">
    <location>
        <begin position="206"/>
        <end position="223"/>
    </location>
</feature>
<evidence type="ECO:0008006" key="4">
    <source>
        <dbReference type="Google" id="ProtNLM"/>
    </source>
</evidence>
<dbReference type="EMBL" id="CP089982">
    <property type="protein sequence ID" value="WXA96144.1"/>
    <property type="molecule type" value="Genomic_DNA"/>
</dbReference>
<reference evidence="2 3" key="1">
    <citation type="submission" date="2021-12" db="EMBL/GenBank/DDBJ databases">
        <title>Discovery of the Pendulisporaceae a myxobacterial family with distinct sporulation behavior and unique specialized metabolism.</title>
        <authorList>
            <person name="Garcia R."/>
            <person name="Popoff A."/>
            <person name="Bader C.D."/>
            <person name="Loehr J."/>
            <person name="Walesch S."/>
            <person name="Walt C."/>
            <person name="Boldt J."/>
            <person name="Bunk B."/>
            <person name="Haeckl F.J.F.P.J."/>
            <person name="Gunesch A.P."/>
            <person name="Birkelbach J."/>
            <person name="Nuebel U."/>
            <person name="Pietschmann T."/>
            <person name="Bach T."/>
            <person name="Mueller R."/>
        </authorList>
    </citation>
    <scope>NUCLEOTIDE SEQUENCE [LARGE SCALE GENOMIC DNA]</scope>
    <source>
        <strain evidence="2 3">MSr12523</strain>
    </source>
</reference>
<feature type="transmembrane region" description="Helical" evidence="1">
    <location>
        <begin position="235"/>
        <end position="257"/>
    </location>
</feature>
<accession>A0ABZ2KGT9</accession>
<evidence type="ECO:0000313" key="2">
    <source>
        <dbReference type="EMBL" id="WXA96144.1"/>
    </source>
</evidence>
<keyword evidence="1" id="KW-1133">Transmembrane helix</keyword>